<keyword evidence="13" id="KW-1185">Reference proteome</keyword>
<dbReference type="Pfam" id="PF01883">
    <property type="entry name" value="FeS_assembly_P"/>
    <property type="match status" value="1"/>
</dbReference>
<dbReference type="PANTHER" id="PTHR42961:SF2">
    <property type="entry name" value="IRON-SULFUR PROTEIN NUBPL"/>
    <property type="match status" value="1"/>
</dbReference>
<dbReference type="RefSeq" id="WP_307725251.1">
    <property type="nucleotide sequence ID" value="NZ_BJWI01000088.1"/>
</dbReference>
<evidence type="ECO:0000313" key="12">
    <source>
        <dbReference type="Proteomes" id="UP000242243"/>
    </source>
</evidence>
<dbReference type="Gene3D" id="3.30.300.130">
    <property type="entry name" value="Fe-S cluster assembly (FSCA)"/>
    <property type="match status" value="1"/>
</dbReference>
<dbReference type="EMBL" id="BJWI01000088">
    <property type="protein sequence ID" value="GEM02948.1"/>
    <property type="molecule type" value="Genomic_DNA"/>
</dbReference>
<comment type="similarity">
    <text evidence="8">Belongs to the Mrp/NBP35 ATP-binding proteins family.</text>
</comment>
<dbReference type="InterPro" id="IPR002744">
    <property type="entry name" value="MIP18-like"/>
</dbReference>
<organism evidence="11 12">
    <name type="scientific">Halolactibacillus halophilus</name>
    <dbReference type="NCBI Taxonomy" id="306540"/>
    <lineage>
        <taxon>Bacteria</taxon>
        <taxon>Bacillati</taxon>
        <taxon>Bacillota</taxon>
        <taxon>Bacilli</taxon>
        <taxon>Bacillales</taxon>
        <taxon>Bacillaceae</taxon>
        <taxon>Halolactibacillus</taxon>
    </lineage>
</organism>
<dbReference type="InterPro" id="IPR000808">
    <property type="entry name" value="Mrp-like_CS"/>
</dbReference>
<evidence type="ECO:0000256" key="2">
    <source>
        <dbReference type="ARBA" id="ARBA00008205"/>
    </source>
</evidence>
<reference evidence="10 13" key="2">
    <citation type="submission" date="2019-07" db="EMBL/GenBank/DDBJ databases">
        <title>Whole genome shotgun sequence of Halolactibacillus halophilus NBRC 100868.</title>
        <authorList>
            <person name="Hosoyama A."/>
            <person name="Uohara A."/>
            <person name="Ohji S."/>
            <person name="Ichikawa N."/>
        </authorList>
    </citation>
    <scope>NUCLEOTIDE SEQUENCE [LARGE SCALE GENOMIC DNA]</scope>
    <source>
        <strain evidence="10 13">NBRC 100868</strain>
    </source>
</reference>
<dbReference type="GO" id="GO:0046872">
    <property type="term" value="F:metal ion binding"/>
    <property type="evidence" value="ECO:0007669"/>
    <property type="project" value="UniProtKB-KW"/>
</dbReference>
<keyword evidence="6 8" id="KW-0408">Iron</keyword>
<reference evidence="11 12" key="1">
    <citation type="submission" date="2016-10" db="EMBL/GenBank/DDBJ databases">
        <authorList>
            <person name="de Groot N.N."/>
        </authorList>
    </citation>
    <scope>NUCLEOTIDE SEQUENCE [LARGE SCALE GENOMIC DNA]</scope>
    <source>
        <strain evidence="11 12">DSM 17073</strain>
    </source>
</reference>
<dbReference type="InterPro" id="IPR033756">
    <property type="entry name" value="YlxH/NBP35"/>
</dbReference>
<dbReference type="GO" id="GO:0051539">
    <property type="term" value="F:4 iron, 4 sulfur cluster binding"/>
    <property type="evidence" value="ECO:0007669"/>
    <property type="project" value="TreeGrafter"/>
</dbReference>
<dbReference type="InterPro" id="IPR044304">
    <property type="entry name" value="NUBPL-like"/>
</dbReference>
<dbReference type="PANTHER" id="PTHR42961">
    <property type="entry name" value="IRON-SULFUR PROTEIN NUBPL"/>
    <property type="match status" value="1"/>
</dbReference>
<dbReference type="PROSITE" id="PS01215">
    <property type="entry name" value="MRP"/>
    <property type="match status" value="1"/>
</dbReference>
<evidence type="ECO:0000313" key="13">
    <source>
        <dbReference type="Proteomes" id="UP000321547"/>
    </source>
</evidence>
<dbReference type="SUPFAM" id="SSF117916">
    <property type="entry name" value="Fe-S cluster assembly (FSCA) domain-like"/>
    <property type="match status" value="1"/>
</dbReference>
<evidence type="ECO:0000256" key="5">
    <source>
        <dbReference type="ARBA" id="ARBA00022840"/>
    </source>
</evidence>
<dbReference type="AlphaFoldDB" id="A0A1I5PCD3"/>
<dbReference type="GO" id="GO:0016226">
    <property type="term" value="P:iron-sulfur cluster assembly"/>
    <property type="evidence" value="ECO:0007669"/>
    <property type="project" value="InterPro"/>
</dbReference>
<dbReference type="SUPFAM" id="SSF52540">
    <property type="entry name" value="P-loop containing nucleoside triphosphate hydrolases"/>
    <property type="match status" value="1"/>
</dbReference>
<name>A0A1I5PCD3_9BACI</name>
<feature type="domain" description="MIP18 family-like" evidence="9">
    <location>
        <begin position="3"/>
        <end position="66"/>
    </location>
</feature>
<dbReference type="InterPro" id="IPR034904">
    <property type="entry name" value="FSCA_dom_sf"/>
</dbReference>
<evidence type="ECO:0000259" key="9">
    <source>
        <dbReference type="Pfam" id="PF01883"/>
    </source>
</evidence>
<keyword evidence="4 8" id="KW-0547">Nucleotide-binding</keyword>
<comment type="subunit">
    <text evidence="8">Homodimer.</text>
</comment>
<comment type="similarity">
    <text evidence="2">In the C-terminal section; belongs to the Mrp/NBP35 ATP-binding proteins family.</text>
</comment>
<keyword evidence="7 8" id="KW-0411">Iron-sulfur</keyword>
<evidence type="ECO:0000256" key="1">
    <source>
        <dbReference type="ARBA" id="ARBA00007352"/>
    </source>
</evidence>
<dbReference type="GO" id="GO:0140663">
    <property type="term" value="F:ATP-dependent FeS chaperone activity"/>
    <property type="evidence" value="ECO:0007669"/>
    <property type="project" value="InterPro"/>
</dbReference>
<dbReference type="InterPro" id="IPR019591">
    <property type="entry name" value="Mrp/NBP35_ATP-bd"/>
</dbReference>
<evidence type="ECO:0000313" key="10">
    <source>
        <dbReference type="EMBL" id="GEM02948.1"/>
    </source>
</evidence>
<dbReference type="Proteomes" id="UP000321547">
    <property type="component" value="Unassembled WGS sequence"/>
</dbReference>
<comment type="function">
    <text evidence="8">Binds and transfers iron-sulfur (Fe-S) clusters to target apoproteins. Can hydrolyze ATP.</text>
</comment>
<dbReference type="Pfam" id="PF10609">
    <property type="entry name" value="ParA"/>
    <property type="match status" value="1"/>
</dbReference>
<protein>
    <recommendedName>
        <fullName evidence="8">Iron-sulfur cluster carrier protein</fullName>
    </recommendedName>
</protein>
<sequence length="347" mass="38403">MKKQQVMTILRPVQDPFIHKRFVETDAIKSVEIDEDNGKLTINIALSKLNQPENDQLNKELTNKLMQAGASEVTIHFTKLPEEQLKKYPQYQVMMSPLLNGEADTTFLAIASGKGGVGKSTVTANLAVNLARQGKRVGIIDADIYGFSIPHMMGVTKKPTLQGNRIIPVEVHGVKVMSMDFFVEGNDPVIWRGPRLGKMLNSFFIEVEWGDLDYLLLDLPPGTGDMALNVHTTLPSSKEIIVTTPHETAAHVASRAGKMALNTQHDIVGVIENMSYFESQLTHEREYIFGQGGGKWLAKELNAPLLAEIPLGQPQNAQSGGSIYAEDEVIGMIYRQMAEAVIHETRR</sequence>
<dbReference type="HAMAP" id="MF_02040">
    <property type="entry name" value="Mrp_NBP35"/>
    <property type="match status" value="1"/>
</dbReference>
<dbReference type="Gene3D" id="3.40.50.300">
    <property type="entry name" value="P-loop containing nucleotide triphosphate hydrolases"/>
    <property type="match status" value="1"/>
</dbReference>
<dbReference type="InterPro" id="IPR027417">
    <property type="entry name" value="P-loop_NTPase"/>
</dbReference>
<evidence type="ECO:0000256" key="4">
    <source>
        <dbReference type="ARBA" id="ARBA00022741"/>
    </source>
</evidence>
<evidence type="ECO:0000256" key="7">
    <source>
        <dbReference type="ARBA" id="ARBA00023014"/>
    </source>
</evidence>
<feature type="binding site" evidence="8">
    <location>
        <begin position="113"/>
        <end position="120"/>
    </location>
    <ligand>
        <name>ATP</name>
        <dbReference type="ChEBI" id="CHEBI:30616"/>
    </ligand>
</feature>
<dbReference type="GO" id="GO:0016887">
    <property type="term" value="F:ATP hydrolysis activity"/>
    <property type="evidence" value="ECO:0007669"/>
    <property type="project" value="UniProtKB-UniRule"/>
</dbReference>
<evidence type="ECO:0000313" key="11">
    <source>
        <dbReference type="EMBL" id="SFP31450.1"/>
    </source>
</evidence>
<evidence type="ECO:0000256" key="6">
    <source>
        <dbReference type="ARBA" id="ARBA00023004"/>
    </source>
</evidence>
<dbReference type="GO" id="GO:0005524">
    <property type="term" value="F:ATP binding"/>
    <property type="evidence" value="ECO:0007669"/>
    <property type="project" value="UniProtKB-UniRule"/>
</dbReference>
<dbReference type="FunFam" id="3.40.50.300:FF:001099">
    <property type="entry name" value="Iron-sulfur cluster carrier protein"/>
    <property type="match status" value="1"/>
</dbReference>
<evidence type="ECO:0000256" key="8">
    <source>
        <dbReference type="HAMAP-Rule" id="MF_02040"/>
    </source>
</evidence>
<dbReference type="EMBL" id="FOXC01000014">
    <property type="protein sequence ID" value="SFP31450.1"/>
    <property type="molecule type" value="Genomic_DNA"/>
</dbReference>
<evidence type="ECO:0000256" key="3">
    <source>
        <dbReference type="ARBA" id="ARBA00022723"/>
    </source>
</evidence>
<accession>A0A1I5PCD3</accession>
<dbReference type="STRING" id="306540.SAMN05421839_1142"/>
<keyword evidence="5 8" id="KW-0067">ATP-binding</keyword>
<keyword evidence="8" id="KW-0378">Hydrolase</keyword>
<comment type="similarity">
    <text evidence="1">In the N-terminal section; belongs to the MIP18 family.</text>
</comment>
<keyword evidence="3 8" id="KW-0479">Metal-binding</keyword>
<dbReference type="CDD" id="cd02037">
    <property type="entry name" value="Mrp_NBP35"/>
    <property type="match status" value="1"/>
</dbReference>
<gene>
    <name evidence="10" type="primary">salA</name>
    <name evidence="10" type="ORF">HHA03_24800</name>
    <name evidence="11" type="ORF">SAMN05421839_1142</name>
</gene>
<dbReference type="Proteomes" id="UP000242243">
    <property type="component" value="Unassembled WGS sequence"/>
</dbReference>
<proteinExistence type="inferred from homology"/>